<evidence type="ECO:0000256" key="2">
    <source>
        <dbReference type="SAM" id="Phobius"/>
    </source>
</evidence>
<dbReference type="Proteomes" id="UP000603912">
    <property type="component" value="Unassembled WGS sequence"/>
</dbReference>
<dbReference type="Pfam" id="PF04120">
    <property type="entry name" value="Iron_permease"/>
    <property type="match status" value="1"/>
</dbReference>
<gene>
    <name evidence="3" type="ORF">GCM10007036_34850</name>
</gene>
<evidence type="ECO:0000256" key="1">
    <source>
        <dbReference type="SAM" id="MobiDB-lite"/>
    </source>
</evidence>
<sequence length="217" mass="23886">MSFKFSAFASKTSKFAGNPMTFVGSCALILLWAVTGPLFHYSDTWQLAINTGTTIITFLMVFLIQNTQNRESASIQIKLDELIRATHSARNTLLDLEEMSEDQLNTLLARYRDVAKQARDPNVEDIKELGRPEVVAALEEEVESAAEAPPHSPERNERLKTAAIRAVGVAAEDVLGAAPPAGKRLRKVANERDAEERNAENPPTPARAARKSSSQRN</sequence>
<feature type="region of interest" description="Disordered" evidence="1">
    <location>
        <begin position="173"/>
        <end position="217"/>
    </location>
</feature>
<dbReference type="GO" id="GO:0055085">
    <property type="term" value="P:transmembrane transport"/>
    <property type="evidence" value="ECO:0007669"/>
    <property type="project" value="InterPro"/>
</dbReference>
<proteinExistence type="predicted"/>
<keyword evidence="2" id="KW-0472">Membrane</keyword>
<feature type="transmembrane region" description="Helical" evidence="2">
    <location>
        <begin position="20"/>
        <end position="39"/>
    </location>
</feature>
<evidence type="ECO:0000313" key="3">
    <source>
        <dbReference type="EMBL" id="GGH26783.1"/>
    </source>
</evidence>
<reference evidence="3" key="1">
    <citation type="journal article" date="2014" name="Int. J. Syst. Evol. Microbiol.">
        <title>Complete genome sequence of Corynebacterium casei LMG S-19264T (=DSM 44701T), isolated from a smear-ripened cheese.</title>
        <authorList>
            <consortium name="US DOE Joint Genome Institute (JGI-PGF)"/>
            <person name="Walter F."/>
            <person name="Albersmeier A."/>
            <person name="Kalinowski J."/>
            <person name="Ruckert C."/>
        </authorList>
    </citation>
    <scope>NUCLEOTIDE SEQUENCE</scope>
    <source>
        <strain evidence="3">CGMCC 1.12214</strain>
    </source>
</reference>
<organism evidence="3 4">
    <name type="scientific">Alsobacter metallidurans</name>
    <dbReference type="NCBI Taxonomy" id="340221"/>
    <lineage>
        <taxon>Bacteria</taxon>
        <taxon>Pseudomonadati</taxon>
        <taxon>Pseudomonadota</taxon>
        <taxon>Alphaproteobacteria</taxon>
        <taxon>Hyphomicrobiales</taxon>
        <taxon>Alsobacteraceae</taxon>
        <taxon>Alsobacter</taxon>
    </lineage>
</organism>
<feature type="transmembrane region" description="Helical" evidence="2">
    <location>
        <begin position="45"/>
        <end position="64"/>
    </location>
</feature>
<dbReference type="InterPro" id="IPR007251">
    <property type="entry name" value="Iron_permease_Fet4"/>
</dbReference>
<keyword evidence="2" id="KW-0812">Transmembrane</keyword>
<dbReference type="AlphaFoldDB" id="A0A917MIU7"/>
<keyword evidence="2" id="KW-1133">Transmembrane helix</keyword>
<reference evidence="3" key="2">
    <citation type="submission" date="2020-09" db="EMBL/GenBank/DDBJ databases">
        <authorList>
            <person name="Sun Q."/>
            <person name="Zhou Y."/>
        </authorList>
    </citation>
    <scope>NUCLEOTIDE SEQUENCE</scope>
    <source>
        <strain evidence="3">CGMCC 1.12214</strain>
    </source>
</reference>
<dbReference type="EMBL" id="BMES01000002">
    <property type="protein sequence ID" value="GGH26783.1"/>
    <property type="molecule type" value="Genomic_DNA"/>
</dbReference>
<accession>A0A917MIU7</accession>
<dbReference type="RefSeq" id="WP_188518972.1">
    <property type="nucleotide sequence ID" value="NZ_BMES01000002.1"/>
</dbReference>
<protein>
    <recommendedName>
        <fullName evidence="5">Low affinity Fe/Cu permease</fullName>
    </recommendedName>
</protein>
<comment type="caution">
    <text evidence="3">The sequence shown here is derived from an EMBL/GenBank/DDBJ whole genome shotgun (WGS) entry which is preliminary data.</text>
</comment>
<dbReference type="PROSITE" id="PS51257">
    <property type="entry name" value="PROKAR_LIPOPROTEIN"/>
    <property type="match status" value="1"/>
</dbReference>
<evidence type="ECO:0000313" key="4">
    <source>
        <dbReference type="Proteomes" id="UP000603912"/>
    </source>
</evidence>
<name>A0A917MIU7_9HYPH</name>
<evidence type="ECO:0008006" key="5">
    <source>
        <dbReference type="Google" id="ProtNLM"/>
    </source>
</evidence>
<feature type="compositionally biased region" description="Basic and acidic residues" evidence="1">
    <location>
        <begin position="188"/>
        <end position="199"/>
    </location>
</feature>
<keyword evidence="4" id="KW-1185">Reference proteome</keyword>